<keyword evidence="3" id="KW-1185">Reference proteome</keyword>
<dbReference type="Pfam" id="PF00651">
    <property type="entry name" value="BTB"/>
    <property type="match status" value="1"/>
</dbReference>
<dbReference type="STRING" id="745531.A0A0C3NCH8"/>
<dbReference type="Proteomes" id="UP000053257">
    <property type="component" value="Unassembled WGS sequence"/>
</dbReference>
<dbReference type="OrthoDB" id="6359816at2759"/>
<evidence type="ECO:0000313" key="2">
    <source>
        <dbReference type="EMBL" id="KIP02224.1"/>
    </source>
</evidence>
<reference evidence="2 3" key="1">
    <citation type="journal article" date="2014" name="PLoS Genet.">
        <title>Analysis of the Phlebiopsis gigantea genome, transcriptome and secretome provides insight into its pioneer colonization strategies of wood.</title>
        <authorList>
            <person name="Hori C."/>
            <person name="Ishida T."/>
            <person name="Igarashi K."/>
            <person name="Samejima M."/>
            <person name="Suzuki H."/>
            <person name="Master E."/>
            <person name="Ferreira P."/>
            <person name="Ruiz-Duenas F.J."/>
            <person name="Held B."/>
            <person name="Canessa P."/>
            <person name="Larrondo L.F."/>
            <person name="Schmoll M."/>
            <person name="Druzhinina I.S."/>
            <person name="Kubicek C.P."/>
            <person name="Gaskell J.A."/>
            <person name="Kersten P."/>
            <person name="St John F."/>
            <person name="Glasner J."/>
            <person name="Sabat G."/>
            <person name="Splinter BonDurant S."/>
            <person name="Syed K."/>
            <person name="Yadav J."/>
            <person name="Mgbeahuruike A.C."/>
            <person name="Kovalchuk A."/>
            <person name="Asiegbu F.O."/>
            <person name="Lackner G."/>
            <person name="Hoffmeister D."/>
            <person name="Rencoret J."/>
            <person name="Gutierrez A."/>
            <person name="Sun H."/>
            <person name="Lindquist E."/>
            <person name="Barry K."/>
            <person name="Riley R."/>
            <person name="Grigoriev I.V."/>
            <person name="Henrissat B."/>
            <person name="Kues U."/>
            <person name="Berka R.M."/>
            <person name="Martinez A.T."/>
            <person name="Covert S.F."/>
            <person name="Blanchette R.A."/>
            <person name="Cullen D."/>
        </authorList>
    </citation>
    <scope>NUCLEOTIDE SEQUENCE [LARGE SCALE GENOMIC DNA]</scope>
    <source>
        <strain evidence="2 3">11061_1 CR5-6</strain>
    </source>
</reference>
<feature type="domain" description="BTB" evidence="1">
    <location>
        <begin position="21"/>
        <end position="84"/>
    </location>
</feature>
<evidence type="ECO:0000313" key="3">
    <source>
        <dbReference type="Proteomes" id="UP000053257"/>
    </source>
</evidence>
<sequence>MSLAQSNNKSLHLPELNSAYADIVLRSSDNTEYRMAKSMLSQASPFFEQMFTLPQPETAGEPQDDLPVIPLSEPGEVLDVLLRFCVPQPPPKLDDLTVALRILNASKKYDMEWARAVANDAFARCAEKEPLRAYCLACKHDLADGVRSAARHCLRLSLEHIIDSPPSDVEDISGAELLRLLQYRRSCRDAVATRVLSWAWLSEYYASLGVVPRNKVWAFDCCTQAGSRNDDQGITITSRQWWLDYMLQTVDKLRVSTWEGTVRGEDALAAFIQSGSCARCCAAATSDLVHFTQHMAKEVAAVISETTQKFWP</sequence>
<dbReference type="InterPro" id="IPR011333">
    <property type="entry name" value="SKP1/BTB/POZ_sf"/>
</dbReference>
<proteinExistence type="predicted"/>
<evidence type="ECO:0000259" key="1">
    <source>
        <dbReference type="PROSITE" id="PS50097"/>
    </source>
</evidence>
<dbReference type="InterPro" id="IPR000210">
    <property type="entry name" value="BTB/POZ_dom"/>
</dbReference>
<dbReference type="HOGENOM" id="CLU_052397_0_1_1"/>
<dbReference type="Gene3D" id="3.30.710.10">
    <property type="entry name" value="Potassium Channel Kv1.1, Chain A"/>
    <property type="match status" value="1"/>
</dbReference>
<protein>
    <recommendedName>
        <fullName evidence="1">BTB domain-containing protein</fullName>
    </recommendedName>
</protein>
<dbReference type="PROSITE" id="PS50097">
    <property type="entry name" value="BTB"/>
    <property type="match status" value="1"/>
</dbReference>
<name>A0A0C3NCH8_PHLG1</name>
<accession>A0A0C3NCH8</accession>
<gene>
    <name evidence="2" type="ORF">PHLGIDRAFT_96217</name>
</gene>
<organism evidence="2 3">
    <name type="scientific">Phlebiopsis gigantea (strain 11061_1 CR5-6)</name>
    <name type="common">White-rot fungus</name>
    <name type="synonym">Peniophora gigantea</name>
    <dbReference type="NCBI Taxonomy" id="745531"/>
    <lineage>
        <taxon>Eukaryota</taxon>
        <taxon>Fungi</taxon>
        <taxon>Dikarya</taxon>
        <taxon>Basidiomycota</taxon>
        <taxon>Agaricomycotina</taxon>
        <taxon>Agaricomycetes</taxon>
        <taxon>Polyporales</taxon>
        <taxon>Phanerochaetaceae</taxon>
        <taxon>Phlebiopsis</taxon>
    </lineage>
</organism>
<dbReference type="EMBL" id="KN840691">
    <property type="protein sequence ID" value="KIP02224.1"/>
    <property type="molecule type" value="Genomic_DNA"/>
</dbReference>
<dbReference type="SUPFAM" id="SSF54695">
    <property type="entry name" value="POZ domain"/>
    <property type="match status" value="1"/>
</dbReference>
<dbReference type="AlphaFoldDB" id="A0A0C3NCH8"/>